<sequence>MAPSSKKHAVGDACIIPGGFTVLSVQFSADSDTQHKLYVKEHRVRVETRTHRPLDRTLFVLNIPPYCSPNEVGEIFSRFGHVQSVELRDRPGSPPLPEIELSNFFKPAEKQGFKVGYVVFLKANSIKLAKAHPHSIPLLVSTKERPVSTGLQKWAQEYRQSIVLPEKLQESVDAFMLKYDLKKEEKAKEQEKAAQQQKADEEGWVTVTRGSKGTKARPHSEAANQRAIQKEIRKKKKKELLNFYSWQQRNTQKEHIADLRKKFEEDKQRIQLLRAQRKFRPY</sequence>
<dbReference type="GO" id="GO:0000028">
    <property type="term" value="P:ribosomal small subunit assembly"/>
    <property type="evidence" value="ECO:0007669"/>
    <property type="project" value="TreeGrafter"/>
</dbReference>
<comment type="caution">
    <text evidence="4">The sequence shown here is derived from an EMBL/GenBank/DDBJ whole genome shotgun (WGS) entry which is preliminary data.</text>
</comment>
<dbReference type="InterPro" id="IPR040446">
    <property type="entry name" value="RRP7"/>
</dbReference>
<evidence type="ECO:0000313" key="5">
    <source>
        <dbReference type="Proteomes" id="UP001148018"/>
    </source>
</evidence>
<name>A0A9Q0E5B0_9TELE</name>
<dbReference type="Pfam" id="PF12923">
    <property type="entry name" value="RRP7"/>
    <property type="match status" value="1"/>
</dbReference>
<protein>
    <recommendedName>
        <fullName evidence="3">Ribosomal RNA-processing protein 7 C-terminal domain-containing protein</fullName>
    </recommendedName>
</protein>
<dbReference type="InterPro" id="IPR024326">
    <property type="entry name" value="RRP7_C"/>
</dbReference>
<dbReference type="InterPro" id="IPR035979">
    <property type="entry name" value="RBD_domain_sf"/>
</dbReference>
<dbReference type="Gene3D" id="3.30.70.330">
    <property type="match status" value="1"/>
</dbReference>
<dbReference type="GO" id="GO:0032545">
    <property type="term" value="C:CURI complex"/>
    <property type="evidence" value="ECO:0007669"/>
    <property type="project" value="TreeGrafter"/>
</dbReference>
<gene>
    <name evidence="4" type="ORF">NHX12_031452</name>
</gene>
<accession>A0A9Q0E5B0</accession>
<organism evidence="4 5">
    <name type="scientific">Muraenolepis orangiensis</name>
    <name type="common">Patagonian moray cod</name>
    <dbReference type="NCBI Taxonomy" id="630683"/>
    <lineage>
        <taxon>Eukaryota</taxon>
        <taxon>Metazoa</taxon>
        <taxon>Chordata</taxon>
        <taxon>Craniata</taxon>
        <taxon>Vertebrata</taxon>
        <taxon>Euteleostomi</taxon>
        <taxon>Actinopterygii</taxon>
        <taxon>Neopterygii</taxon>
        <taxon>Teleostei</taxon>
        <taxon>Neoteleostei</taxon>
        <taxon>Acanthomorphata</taxon>
        <taxon>Zeiogadaria</taxon>
        <taxon>Gadariae</taxon>
        <taxon>Gadiformes</taxon>
        <taxon>Muraenolepidoidei</taxon>
        <taxon>Muraenolepididae</taxon>
        <taxon>Muraenolepis</taxon>
    </lineage>
</organism>
<dbReference type="PANTHER" id="PTHR13191:SF0">
    <property type="entry name" value="RIBOSOMAL RNA-PROCESSING PROTEIN 7 HOMOLOG A-RELATED"/>
    <property type="match status" value="1"/>
</dbReference>
<dbReference type="Gene3D" id="6.10.250.1770">
    <property type="match status" value="1"/>
</dbReference>
<dbReference type="Proteomes" id="UP001148018">
    <property type="component" value="Unassembled WGS sequence"/>
</dbReference>
<keyword evidence="5" id="KW-1185">Reference proteome</keyword>
<dbReference type="AlphaFoldDB" id="A0A9Q0E5B0"/>
<dbReference type="InterPro" id="IPR012677">
    <property type="entry name" value="Nucleotide-bd_a/b_plait_sf"/>
</dbReference>
<dbReference type="SUPFAM" id="SSF54928">
    <property type="entry name" value="RNA-binding domain, RBD"/>
    <property type="match status" value="1"/>
</dbReference>
<dbReference type="EMBL" id="JANIIK010000047">
    <property type="protein sequence ID" value="KAJ3600471.1"/>
    <property type="molecule type" value="Genomic_DNA"/>
</dbReference>
<proteinExistence type="inferred from homology"/>
<dbReference type="GO" id="GO:0034456">
    <property type="term" value="C:UTP-C complex"/>
    <property type="evidence" value="ECO:0007669"/>
    <property type="project" value="TreeGrafter"/>
</dbReference>
<dbReference type="GO" id="GO:0006364">
    <property type="term" value="P:rRNA processing"/>
    <property type="evidence" value="ECO:0007669"/>
    <property type="project" value="TreeGrafter"/>
</dbReference>
<dbReference type="GO" id="GO:0003676">
    <property type="term" value="F:nucleic acid binding"/>
    <property type="evidence" value="ECO:0007669"/>
    <property type="project" value="InterPro"/>
</dbReference>
<dbReference type="OrthoDB" id="5390at2759"/>
<feature type="domain" description="Ribosomal RNA-processing protein 7 C-terminal" evidence="3">
    <location>
        <begin position="161"/>
        <end position="282"/>
    </location>
</feature>
<dbReference type="CDD" id="cd12951">
    <property type="entry name" value="RRP7_Rrp7A"/>
    <property type="match status" value="1"/>
</dbReference>
<comment type="similarity">
    <text evidence="1">Belongs to the RRP7 family.</text>
</comment>
<evidence type="ECO:0000313" key="4">
    <source>
        <dbReference type="EMBL" id="KAJ3600471.1"/>
    </source>
</evidence>
<dbReference type="PANTHER" id="PTHR13191">
    <property type="entry name" value="RIBOSOMAL RNA PROCESSING PROTEIN 7-RELATED"/>
    <property type="match status" value="1"/>
</dbReference>
<dbReference type="InterPro" id="IPR034890">
    <property type="entry name" value="Rrp7A_RRM"/>
</dbReference>
<reference evidence="4" key="1">
    <citation type="submission" date="2022-07" db="EMBL/GenBank/DDBJ databases">
        <title>Chromosome-level genome of Muraenolepis orangiensis.</title>
        <authorList>
            <person name="Kim J."/>
        </authorList>
    </citation>
    <scope>NUCLEOTIDE SEQUENCE</scope>
    <source>
        <strain evidence="4">KU_S4_2022</strain>
        <tissue evidence="4">Muscle</tissue>
    </source>
</reference>
<evidence type="ECO:0000259" key="3">
    <source>
        <dbReference type="Pfam" id="PF12923"/>
    </source>
</evidence>
<dbReference type="CDD" id="cd12294">
    <property type="entry name" value="RRM_Rrp7A"/>
    <property type="match status" value="1"/>
</dbReference>
<evidence type="ECO:0000256" key="1">
    <source>
        <dbReference type="ARBA" id="ARBA00006110"/>
    </source>
</evidence>
<evidence type="ECO:0000256" key="2">
    <source>
        <dbReference type="SAM" id="MobiDB-lite"/>
    </source>
</evidence>
<feature type="region of interest" description="Disordered" evidence="2">
    <location>
        <begin position="188"/>
        <end position="226"/>
    </location>
</feature>